<evidence type="ECO:0000259" key="3">
    <source>
        <dbReference type="Pfam" id="PF14258"/>
    </source>
</evidence>
<evidence type="ECO:0000256" key="2">
    <source>
        <dbReference type="SAM" id="Phobius"/>
    </source>
</evidence>
<keyword evidence="2" id="KW-1133">Transmembrane helix</keyword>
<feature type="transmembrane region" description="Helical" evidence="2">
    <location>
        <begin position="268"/>
        <end position="286"/>
    </location>
</feature>
<keyword evidence="2" id="KW-0812">Transmembrane</keyword>
<keyword evidence="2" id="KW-0472">Membrane</keyword>
<proteinExistence type="predicted"/>
<organism evidence="4 5">
    <name type="scientific">Gordonia jacobaea</name>
    <dbReference type="NCBI Taxonomy" id="122202"/>
    <lineage>
        <taxon>Bacteria</taxon>
        <taxon>Bacillati</taxon>
        <taxon>Actinomycetota</taxon>
        <taxon>Actinomycetes</taxon>
        <taxon>Mycobacteriales</taxon>
        <taxon>Gordoniaceae</taxon>
        <taxon>Gordonia</taxon>
    </lineage>
</organism>
<keyword evidence="5" id="KW-1185">Reference proteome</keyword>
<feature type="region of interest" description="Disordered" evidence="1">
    <location>
        <begin position="24"/>
        <end position="45"/>
    </location>
</feature>
<evidence type="ECO:0000313" key="4">
    <source>
        <dbReference type="EMBL" id="KNA91053.1"/>
    </source>
</evidence>
<reference evidence="4 5" key="1">
    <citation type="submission" date="2015-05" db="EMBL/GenBank/DDBJ databases">
        <title>Draft genome sequence of the bacterium Gordonia jacobaea a new member of the Gordonia genus.</title>
        <authorList>
            <person name="Jimenez-Galisteo G."/>
            <person name="Dominguez A."/>
            <person name="Munoz E."/>
            <person name="Vinas M."/>
        </authorList>
    </citation>
    <scope>NUCLEOTIDE SEQUENCE [LARGE SCALE GENOMIC DNA]</scope>
    <source>
        <strain evidence="5">mv1</strain>
    </source>
</reference>
<gene>
    <name evidence="4" type="ORF">ABW18_12195</name>
</gene>
<dbReference type="Proteomes" id="UP000037247">
    <property type="component" value="Unassembled WGS sequence"/>
</dbReference>
<accession>A0ABR5IBJ0</accession>
<evidence type="ECO:0000256" key="1">
    <source>
        <dbReference type="SAM" id="MobiDB-lite"/>
    </source>
</evidence>
<dbReference type="EMBL" id="LDTZ01000017">
    <property type="protein sequence ID" value="KNA91053.1"/>
    <property type="molecule type" value="Genomic_DNA"/>
</dbReference>
<feature type="compositionally biased region" description="Polar residues" evidence="1">
    <location>
        <begin position="29"/>
        <end position="38"/>
    </location>
</feature>
<evidence type="ECO:0000313" key="5">
    <source>
        <dbReference type="Proteomes" id="UP000037247"/>
    </source>
</evidence>
<protein>
    <recommendedName>
        <fullName evidence="3">DUF4350 domain-containing protein</fullName>
    </recommendedName>
</protein>
<comment type="caution">
    <text evidence="4">The sequence shown here is derived from an EMBL/GenBank/DDBJ whole genome shotgun (WGS) entry which is preliminary data.</text>
</comment>
<sequence length="426" mass="44421">MIVLGVVVAVLIVVLVAALALGGAPSSKPKPQTPSNSVAGDPDNLGPTGARAVTKVISDHGVDVTVARGLDELRDRTTPGADDTVVLSGSGALTAANASYLLDKFRDVKRVVLVSPTDNALAALGLPVTVALVAQNRSTAACSLIGIAPDDVISSQGIGVGSYSSAARYTPTQPAASCFPDDTDTGSDVVDRPGQMVVVPATTSHPEIVVTDGDFWHNANLGEDDNAGVALRVLASSGRLIWFIPSFGDRPPEPGEPDSDPRSQIPRWIGPGFLLAAFAVFALMLWRGRRFGPMVTEPLPAVVKAIETTQARGRLYHRAGADSRAAAILRIRTISRIAGYLGLHYDPVHALDALDASDERDDSGVWAPDGSDSSVAAIISVAAATTHRDARDVARLLTGRLPEGDDALVVFTTELTALEKEVRGTP</sequence>
<feature type="domain" description="DUF4350" evidence="3">
    <location>
        <begin position="43"/>
        <end position="234"/>
    </location>
</feature>
<dbReference type="Pfam" id="PF14258">
    <property type="entry name" value="DUF4350"/>
    <property type="match status" value="1"/>
</dbReference>
<name>A0ABR5IBJ0_9ACTN</name>
<dbReference type="InterPro" id="IPR025646">
    <property type="entry name" value="DUF4350"/>
</dbReference>